<keyword evidence="2" id="KW-0812">Transmembrane</keyword>
<feature type="compositionally biased region" description="Polar residues" evidence="1">
    <location>
        <begin position="83"/>
        <end position="103"/>
    </location>
</feature>
<evidence type="ECO:0000256" key="2">
    <source>
        <dbReference type="SAM" id="Phobius"/>
    </source>
</evidence>
<evidence type="ECO:0000256" key="1">
    <source>
        <dbReference type="SAM" id="MobiDB-lite"/>
    </source>
</evidence>
<feature type="compositionally biased region" description="Basic and acidic residues" evidence="1">
    <location>
        <begin position="191"/>
        <end position="206"/>
    </location>
</feature>
<proteinExistence type="predicted"/>
<feature type="region of interest" description="Disordered" evidence="1">
    <location>
        <begin position="187"/>
        <end position="215"/>
    </location>
</feature>
<dbReference type="AlphaFoldDB" id="A0A4T0W922"/>
<name>A0A4T0W922_9PEZI</name>
<protein>
    <submittedName>
        <fullName evidence="3">Uncharacterized protein</fullName>
    </submittedName>
</protein>
<reference evidence="3 4" key="1">
    <citation type="journal article" date="2019" name="Genome Biol. Evol.">
        <title>Genomic Plasticity Mediated by Transposable Elements in the Plant Pathogenic Fungus Colletotrichum higginsianum.</title>
        <authorList>
            <person name="Tsushima A."/>
            <person name="Gan P."/>
            <person name="Kumakura N."/>
            <person name="Narusaka M."/>
            <person name="Takano Y."/>
            <person name="Narusaka Y."/>
            <person name="Shirasu K."/>
        </authorList>
    </citation>
    <scope>NUCLEOTIDE SEQUENCE [LARGE SCALE GENOMIC DNA]</scope>
    <source>
        <strain evidence="3 4">MAFF305635-RFP</strain>
    </source>
</reference>
<dbReference type="OrthoDB" id="4851192at2759"/>
<organism evidence="3 4">
    <name type="scientific">Colletotrichum higginsianum</name>
    <dbReference type="NCBI Taxonomy" id="80884"/>
    <lineage>
        <taxon>Eukaryota</taxon>
        <taxon>Fungi</taxon>
        <taxon>Dikarya</taxon>
        <taxon>Ascomycota</taxon>
        <taxon>Pezizomycotina</taxon>
        <taxon>Sordariomycetes</taxon>
        <taxon>Hypocreomycetidae</taxon>
        <taxon>Glomerellales</taxon>
        <taxon>Glomerellaceae</taxon>
        <taxon>Colletotrichum</taxon>
        <taxon>Colletotrichum destructivum species complex</taxon>
    </lineage>
</organism>
<accession>A0A4T0W922</accession>
<sequence length="215" mass="22717">MAPIPDIIVNADNAEAVAASILHHLARRDEEMSRTAGWIVGLLVAGCIILTLIYYCLDDAFGMKPRKGKKDVPPLHGHRANRRSPQSNAARHNQHASQDTGSTVRLLPPHIVAAMPMFPSAAAAPAAGMGGDAFVDYGPAPDQDLGPGWVADPNFRLEQVPAGRDGGGGSGGGDRCWPPLFAAFRGAPRGAARDPRREAAGERQADMNDDEMEAA</sequence>
<keyword evidence="2" id="KW-0472">Membrane</keyword>
<dbReference type="Proteomes" id="UP000305883">
    <property type="component" value="Unassembled WGS sequence"/>
</dbReference>
<evidence type="ECO:0000313" key="4">
    <source>
        <dbReference type="Proteomes" id="UP000305883"/>
    </source>
</evidence>
<gene>
    <name evidence="3" type="ORF">CH35J_003404</name>
</gene>
<dbReference type="EMBL" id="MWPZ01000003">
    <property type="protein sequence ID" value="TID01727.1"/>
    <property type="molecule type" value="Genomic_DNA"/>
</dbReference>
<evidence type="ECO:0000313" key="3">
    <source>
        <dbReference type="EMBL" id="TID01727.1"/>
    </source>
</evidence>
<comment type="caution">
    <text evidence="3">The sequence shown here is derived from an EMBL/GenBank/DDBJ whole genome shotgun (WGS) entry which is preliminary data.</text>
</comment>
<keyword evidence="2" id="KW-1133">Transmembrane helix</keyword>
<feature type="region of interest" description="Disordered" evidence="1">
    <location>
        <begin position="67"/>
        <end position="104"/>
    </location>
</feature>
<feature type="transmembrane region" description="Helical" evidence="2">
    <location>
        <begin position="36"/>
        <end position="57"/>
    </location>
</feature>